<evidence type="ECO:0000313" key="1">
    <source>
        <dbReference type="EMBL" id="GAG14462.1"/>
    </source>
</evidence>
<name>X0VTN0_9ZZZZ</name>
<organism evidence="1">
    <name type="scientific">marine sediment metagenome</name>
    <dbReference type="NCBI Taxonomy" id="412755"/>
    <lineage>
        <taxon>unclassified sequences</taxon>
        <taxon>metagenomes</taxon>
        <taxon>ecological metagenomes</taxon>
    </lineage>
</organism>
<protein>
    <submittedName>
        <fullName evidence="1">Uncharacterized protein</fullName>
    </submittedName>
</protein>
<comment type="caution">
    <text evidence="1">The sequence shown here is derived from an EMBL/GenBank/DDBJ whole genome shotgun (WGS) entry which is preliminary data.</text>
</comment>
<dbReference type="AlphaFoldDB" id="X0VTN0"/>
<accession>X0VTN0</accession>
<gene>
    <name evidence="1" type="ORF">S01H1_59511</name>
</gene>
<dbReference type="EMBL" id="BARS01038928">
    <property type="protein sequence ID" value="GAG14462.1"/>
    <property type="molecule type" value="Genomic_DNA"/>
</dbReference>
<feature type="non-terminal residue" evidence="1">
    <location>
        <position position="35"/>
    </location>
</feature>
<sequence length="35" mass="3891">MADIVHSAWGERIRLRDLSGGSDNIYSLDVTTTQL</sequence>
<reference evidence="1" key="1">
    <citation type="journal article" date="2014" name="Front. Microbiol.">
        <title>High frequency of phylogenetically diverse reductive dehalogenase-homologous genes in deep subseafloor sedimentary metagenomes.</title>
        <authorList>
            <person name="Kawai M."/>
            <person name="Futagami T."/>
            <person name="Toyoda A."/>
            <person name="Takaki Y."/>
            <person name="Nishi S."/>
            <person name="Hori S."/>
            <person name="Arai W."/>
            <person name="Tsubouchi T."/>
            <person name="Morono Y."/>
            <person name="Uchiyama I."/>
            <person name="Ito T."/>
            <person name="Fujiyama A."/>
            <person name="Inagaki F."/>
            <person name="Takami H."/>
        </authorList>
    </citation>
    <scope>NUCLEOTIDE SEQUENCE</scope>
    <source>
        <strain evidence="1">Expedition CK06-06</strain>
    </source>
</reference>
<proteinExistence type="predicted"/>